<organism evidence="2 3">
    <name type="scientific">Buttiauxella izardii</name>
    <dbReference type="NCBI Taxonomy" id="82991"/>
    <lineage>
        <taxon>Bacteria</taxon>
        <taxon>Pseudomonadati</taxon>
        <taxon>Pseudomonadota</taxon>
        <taxon>Gammaproteobacteria</taxon>
        <taxon>Enterobacterales</taxon>
        <taxon>Enterobacteriaceae</taxon>
        <taxon>Buttiauxella</taxon>
    </lineage>
</organism>
<evidence type="ECO:0000313" key="2">
    <source>
        <dbReference type="EMBL" id="RJT27430.1"/>
    </source>
</evidence>
<keyword evidence="3" id="KW-1185">Reference proteome</keyword>
<dbReference type="Proteomes" id="UP000276295">
    <property type="component" value="Unassembled WGS sequence"/>
</dbReference>
<keyword evidence="1" id="KW-0732">Signal</keyword>
<evidence type="ECO:0008006" key="4">
    <source>
        <dbReference type="Google" id="ProtNLM"/>
    </source>
</evidence>
<feature type="signal peptide" evidence="1">
    <location>
        <begin position="1"/>
        <end position="17"/>
    </location>
</feature>
<evidence type="ECO:0000313" key="3">
    <source>
        <dbReference type="Proteomes" id="UP000276295"/>
    </source>
</evidence>
<protein>
    <recommendedName>
        <fullName evidence="4">Lipoprotein</fullName>
    </recommendedName>
</protein>
<dbReference type="RefSeq" id="WP_120063191.1">
    <property type="nucleotide sequence ID" value="NZ_QZWH01000004.1"/>
</dbReference>
<dbReference type="PROSITE" id="PS51257">
    <property type="entry name" value="PROKAR_LIPOPROTEIN"/>
    <property type="match status" value="1"/>
</dbReference>
<gene>
    <name evidence="2" type="ORF">D6029_02195</name>
</gene>
<dbReference type="OrthoDB" id="6505768at2"/>
<dbReference type="EMBL" id="QZWH01000004">
    <property type="protein sequence ID" value="RJT27430.1"/>
    <property type="molecule type" value="Genomic_DNA"/>
</dbReference>
<dbReference type="AlphaFoldDB" id="A0A3A5K946"/>
<evidence type="ECO:0000256" key="1">
    <source>
        <dbReference type="SAM" id="SignalP"/>
    </source>
</evidence>
<comment type="caution">
    <text evidence="2">The sequence shown here is derived from an EMBL/GenBank/DDBJ whole genome shotgun (WGS) entry which is preliminary data.</text>
</comment>
<name>A0A3A5K946_9ENTR</name>
<proteinExistence type="predicted"/>
<reference evidence="2 3" key="1">
    <citation type="submission" date="2018-09" db="EMBL/GenBank/DDBJ databases">
        <title>Draft genome sequence of Buttiauxella izardii CCUG 35510T.</title>
        <authorList>
            <person name="Salva-Serra F."/>
            <person name="Marathe N."/>
            <person name="Moore E."/>
            <person name="Stadler-Svensson L."/>
            <person name="Engstrom-Jakobsson H."/>
        </authorList>
    </citation>
    <scope>NUCLEOTIDE SEQUENCE [LARGE SCALE GENOMIC DNA]</scope>
    <source>
        <strain evidence="2 3">CCUG 35510</strain>
    </source>
</reference>
<accession>A0A3A5K946</accession>
<sequence length="171" mass="19005">MNLAFKLLITLALSSMVTGCSFSLRPVLDDYTGTDAAHLRIEDLGHTVIRVYKKEGDCYVKDYERRLTSPVSVMGVPTTGDKKVSGMRSSSDVRGLIVKEYSIKPDQKLTVTHYASLGTYQREFSKKLAPQANHDYDLIIGDYSITIKDLTATNGQADTWTDNICPLGFWG</sequence>
<feature type="chain" id="PRO_5017419744" description="Lipoprotein" evidence="1">
    <location>
        <begin position="18"/>
        <end position="171"/>
    </location>
</feature>